<dbReference type="InterPro" id="IPR014235">
    <property type="entry name" value="Spore_PdaA"/>
</dbReference>
<dbReference type="Pfam" id="PF01522">
    <property type="entry name" value="Polysacc_deac_1"/>
    <property type="match status" value="1"/>
</dbReference>
<organism evidence="3 4">
    <name type="scientific">Herbinix luporum</name>
    <dbReference type="NCBI Taxonomy" id="1679721"/>
    <lineage>
        <taxon>Bacteria</taxon>
        <taxon>Bacillati</taxon>
        <taxon>Bacillota</taxon>
        <taxon>Clostridia</taxon>
        <taxon>Lachnospirales</taxon>
        <taxon>Lachnospiraceae</taxon>
        <taxon>Herbinix</taxon>
    </lineage>
</organism>
<dbReference type="InterPro" id="IPR011330">
    <property type="entry name" value="Glyco_hydro/deAcase_b/a-brl"/>
</dbReference>
<dbReference type="GO" id="GO:0016020">
    <property type="term" value="C:membrane"/>
    <property type="evidence" value="ECO:0007669"/>
    <property type="project" value="TreeGrafter"/>
</dbReference>
<keyword evidence="1" id="KW-0472">Membrane</keyword>
<dbReference type="PANTHER" id="PTHR10587">
    <property type="entry name" value="GLYCOSYL TRANSFERASE-RELATED"/>
    <property type="match status" value="1"/>
</dbReference>
<dbReference type="NCBIfam" id="TIGR02884">
    <property type="entry name" value="spore_pdaA"/>
    <property type="match status" value="1"/>
</dbReference>
<protein>
    <submittedName>
        <fullName evidence="3">Putative membrane protein</fullName>
    </submittedName>
</protein>
<proteinExistence type="predicted"/>
<keyword evidence="1" id="KW-0812">Transmembrane</keyword>
<dbReference type="SUPFAM" id="SSF88713">
    <property type="entry name" value="Glycoside hydrolase/deacetylase"/>
    <property type="match status" value="1"/>
</dbReference>
<dbReference type="KEGG" id="hsd:SD1D_0608"/>
<evidence type="ECO:0000313" key="3">
    <source>
        <dbReference type="EMBL" id="CUH92159.1"/>
    </source>
</evidence>
<dbReference type="PROSITE" id="PS51677">
    <property type="entry name" value="NODB"/>
    <property type="match status" value="1"/>
</dbReference>
<keyword evidence="4" id="KW-1185">Reference proteome</keyword>
<gene>
    <name evidence="3" type="ORF">SD1D_0608</name>
</gene>
<dbReference type="PANTHER" id="PTHR10587:SF78">
    <property type="entry name" value="PEPTIDOGLYCAN-N-ACETYLMURAMIC ACID DEACETYLASE PDAA"/>
    <property type="match status" value="1"/>
</dbReference>
<keyword evidence="1" id="KW-1133">Transmembrane helix</keyword>
<dbReference type="EMBL" id="LN879430">
    <property type="protein sequence ID" value="CUH92159.1"/>
    <property type="molecule type" value="Genomic_DNA"/>
</dbReference>
<evidence type="ECO:0000313" key="4">
    <source>
        <dbReference type="Proteomes" id="UP000196053"/>
    </source>
</evidence>
<dbReference type="AlphaFoldDB" id="A0A0K8J494"/>
<evidence type="ECO:0000256" key="1">
    <source>
        <dbReference type="SAM" id="Phobius"/>
    </source>
</evidence>
<reference evidence="4" key="1">
    <citation type="submission" date="2015-09" db="EMBL/GenBank/DDBJ databases">
        <authorList>
            <person name="Wibberg D."/>
        </authorList>
    </citation>
    <scope>NUCLEOTIDE SEQUENCE [LARGE SCALE GENOMIC DNA]</scope>
    <source>
        <strain evidence="4">SD1D</strain>
    </source>
</reference>
<dbReference type="CDD" id="cd10948">
    <property type="entry name" value="CE4_BsPdaA_like"/>
    <property type="match status" value="1"/>
</dbReference>
<name>A0A0K8J494_9FIRM</name>
<dbReference type="InterPro" id="IPR002509">
    <property type="entry name" value="NODB_dom"/>
</dbReference>
<sequence>MINYKKIVATGIFFILMYFLGGGLAILVNAIERDELKEAKEENWGLGFYEKGQQPTANATQDELKKYDAYYIGDSKEKIIYLTFDAGYENGNTPPILDALKKHNVPATFFLVGNYITSNKDLVKRMVDEGHCVANHTYSHPNMASISSMDAFRKELEDLEAAFEEATGQKMPKYYRPPQGKFSKKNMEMAKELGYKTFFWSLAYVDWLNDKQPTKEQAFDKLLGRIHPGAVVLLHSTSKTNAEILDELLTKWKEMGYRFGSLDELIECYEND</sequence>
<dbReference type="Proteomes" id="UP000196053">
    <property type="component" value="Chromosome I"/>
</dbReference>
<feature type="transmembrane region" description="Helical" evidence="1">
    <location>
        <begin position="7"/>
        <end position="28"/>
    </location>
</feature>
<dbReference type="GO" id="GO:0016810">
    <property type="term" value="F:hydrolase activity, acting on carbon-nitrogen (but not peptide) bonds"/>
    <property type="evidence" value="ECO:0007669"/>
    <property type="project" value="InterPro"/>
</dbReference>
<feature type="domain" description="NodB homology" evidence="2">
    <location>
        <begin position="78"/>
        <end position="260"/>
    </location>
</feature>
<dbReference type="Gene3D" id="3.20.20.370">
    <property type="entry name" value="Glycoside hydrolase/deacetylase"/>
    <property type="match status" value="1"/>
</dbReference>
<evidence type="ECO:0000259" key="2">
    <source>
        <dbReference type="PROSITE" id="PS51677"/>
    </source>
</evidence>
<dbReference type="InterPro" id="IPR050248">
    <property type="entry name" value="Polysacc_deacetylase_ArnD"/>
</dbReference>
<accession>A0A0K8J494</accession>
<dbReference type="GO" id="GO:0005975">
    <property type="term" value="P:carbohydrate metabolic process"/>
    <property type="evidence" value="ECO:0007669"/>
    <property type="project" value="InterPro"/>
</dbReference>